<dbReference type="InterPro" id="IPR005064">
    <property type="entry name" value="BUG"/>
</dbReference>
<dbReference type="Proteomes" id="UP000234328">
    <property type="component" value="Unassembled WGS sequence"/>
</dbReference>
<accession>A0A2N4UI15</accession>
<dbReference type="AlphaFoldDB" id="A0A2N4UI15"/>
<name>A0A2N4UI15_9BURK</name>
<evidence type="ECO:0000256" key="1">
    <source>
        <dbReference type="ARBA" id="ARBA00006987"/>
    </source>
</evidence>
<dbReference type="EMBL" id="PDNV01000004">
    <property type="protein sequence ID" value="PLC54673.1"/>
    <property type="molecule type" value="Genomic_DNA"/>
</dbReference>
<reference evidence="2 3" key="1">
    <citation type="submission" date="2017-10" db="EMBL/GenBank/DDBJ databases">
        <title>Two draft genome sequences of Pusillimonas sp. strains isolated from a nitrate- and radionuclide-contaminated groundwater in Russia.</title>
        <authorList>
            <person name="Grouzdev D.S."/>
            <person name="Tourova T.P."/>
            <person name="Goeva M.A."/>
            <person name="Babich T.L."/>
            <person name="Sokolova D.S."/>
            <person name="Abdullin R."/>
            <person name="Poltaraus A.B."/>
            <person name="Toshchakov S.V."/>
            <person name="Nazina T.N."/>
        </authorList>
    </citation>
    <scope>NUCLEOTIDE SEQUENCE [LARGE SCALE GENOMIC DNA]</scope>
    <source>
        <strain evidence="2 3">JR1/69-2-13</strain>
    </source>
</reference>
<sequence>MPRFNRRVPEARPTGNAYLNGAGPCNGAGFAHDVECVRRGLGYSYLGRGKRCRGSQFSAASTRRIRINPTKETNLRTNKAICAIVTTAAALCANTAHSQNFPSQPIRIVVPFSPGGGTDTLSRIVAQHLSIELKQPVAIENKPGAGGTLGGALVAKAPADGYTLYVASTATAMTPALYKDLSYEPIKDFAPVALIGTTPFILVMNKNVPAVSLGEMIALAKAKPGGLSYGSAGFASVNHVGMELFNSMAGVDIMHVPYKGSSAAMVDVIGGRVSMMMDTIGSATQHIKSGNNLRALAATSSKRSTLAPDLPTVSELGPNGYELTVWYGLVAPKGTPEPVLRILNAAVNKVLANPDLRERYTSLGTEPVSSTLESFAALMTSEEKKWSDVIVGAGIKTQ</sequence>
<dbReference type="CDD" id="cd13578">
    <property type="entry name" value="PBP2_Bug27"/>
    <property type="match status" value="1"/>
</dbReference>
<comment type="similarity">
    <text evidence="1">Belongs to the UPF0065 (bug) family.</text>
</comment>
<gene>
    <name evidence="2" type="ORF">CR155_07955</name>
</gene>
<protein>
    <recommendedName>
        <fullName evidence="4">Tripartite tricarboxylate transporter substrate binding protein</fullName>
    </recommendedName>
</protein>
<comment type="caution">
    <text evidence="2">The sequence shown here is derived from an EMBL/GenBank/DDBJ whole genome shotgun (WGS) entry which is preliminary data.</text>
</comment>
<evidence type="ECO:0008006" key="4">
    <source>
        <dbReference type="Google" id="ProtNLM"/>
    </source>
</evidence>
<organism evidence="2 3">
    <name type="scientific">Pollutimonas nitritireducens</name>
    <dbReference type="NCBI Taxonomy" id="2045209"/>
    <lineage>
        <taxon>Bacteria</taxon>
        <taxon>Pseudomonadati</taxon>
        <taxon>Pseudomonadota</taxon>
        <taxon>Betaproteobacteria</taxon>
        <taxon>Burkholderiales</taxon>
        <taxon>Alcaligenaceae</taxon>
        <taxon>Pollutimonas</taxon>
    </lineage>
</organism>
<dbReference type="Gene3D" id="3.40.190.10">
    <property type="entry name" value="Periplasmic binding protein-like II"/>
    <property type="match status" value="1"/>
</dbReference>
<proteinExistence type="inferred from homology"/>
<evidence type="ECO:0000313" key="3">
    <source>
        <dbReference type="Proteomes" id="UP000234328"/>
    </source>
</evidence>
<dbReference type="InterPro" id="IPR042100">
    <property type="entry name" value="Bug_dom1"/>
</dbReference>
<dbReference type="Pfam" id="PF03401">
    <property type="entry name" value="TctC"/>
    <property type="match status" value="1"/>
</dbReference>
<dbReference type="SUPFAM" id="SSF53850">
    <property type="entry name" value="Periplasmic binding protein-like II"/>
    <property type="match status" value="1"/>
</dbReference>
<dbReference type="PANTHER" id="PTHR42928">
    <property type="entry name" value="TRICARBOXYLATE-BINDING PROTEIN"/>
    <property type="match status" value="1"/>
</dbReference>
<keyword evidence="3" id="KW-1185">Reference proteome</keyword>
<evidence type="ECO:0000313" key="2">
    <source>
        <dbReference type="EMBL" id="PLC54673.1"/>
    </source>
</evidence>
<dbReference type="Gene3D" id="3.40.190.150">
    <property type="entry name" value="Bordetella uptake gene, domain 1"/>
    <property type="match status" value="1"/>
</dbReference>
<dbReference type="PANTHER" id="PTHR42928:SF5">
    <property type="entry name" value="BLR1237 PROTEIN"/>
    <property type="match status" value="1"/>
</dbReference>